<comment type="subcellular location">
    <subcellularLocation>
        <location evidence="1">Mitochondrion inner membrane</location>
        <topology evidence="1">Peripheral membrane protein</topology>
        <orientation evidence="1">Intermembrane side</orientation>
    </subcellularLocation>
</comment>
<comment type="caution">
    <text evidence="10">The sequence shown here is derived from an EMBL/GenBank/DDBJ whole genome shotgun (WGS) entry which is preliminary data.</text>
</comment>
<dbReference type="SUPFAM" id="SSF47473">
    <property type="entry name" value="EF-hand"/>
    <property type="match status" value="1"/>
</dbReference>
<evidence type="ECO:0000313" key="10">
    <source>
        <dbReference type="EMBL" id="CAG8546018.1"/>
    </source>
</evidence>
<feature type="domain" description="EF-hand" evidence="9">
    <location>
        <begin position="486"/>
        <end position="521"/>
    </location>
</feature>
<dbReference type="InterPro" id="IPR054585">
    <property type="entry name" value="NDH2-like_C"/>
</dbReference>
<dbReference type="PROSITE" id="PS00018">
    <property type="entry name" value="EF_HAND_1"/>
    <property type="match status" value="2"/>
</dbReference>
<reference evidence="10" key="1">
    <citation type="submission" date="2021-06" db="EMBL/GenBank/DDBJ databases">
        <authorList>
            <person name="Kallberg Y."/>
            <person name="Tangrot J."/>
            <person name="Rosling A."/>
        </authorList>
    </citation>
    <scope>NUCLEOTIDE SEQUENCE</scope>
    <source>
        <strain evidence="10">BR232B</strain>
    </source>
</reference>
<protein>
    <submittedName>
        <fullName evidence="10">5252_t:CDS:1</fullName>
    </submittedName>
</protein>
<dbReference type="Pfam" id="PF22366">
    <property type="entry name" value="NDH2_C"/>
    <property type="match status" value="1"/>
</dbReference>
<dbReference type="InterPro" id="IPR036188">
    <property type="entry name" value="FAD/NAD-bd_sf"/>
</dbReference>
<evidence type="ECO:0000256" key="1">
    <source>
        <dbReference type="ARBA" id="ARBA00004137"/>
    </source>
</evidence>
<keyword evidence="4" id="KW-0274">FAD</keyword>
<dbReference type="GO" id="GO:0005509">
    <property type="term" value="F:calcium ion binding"/>
    <property type="evidence" value="ECO:0007669"/>
    <property type="project" value="InterPro"/>
</dbReference>
<evidence type="ECO:0000256" key="5">
    <source>
        <dbReference type="ARBA" id="ARBA00022837"/>
    </source>
</evidence>
<keyword evidence="5" id="KW-0106">Calcium</keyword>
<dbReference type="GO" id="GO:0005743">
    <property type="term" value="C:mitochondrial inner membrane"/>
    <property type="evidence" value="ECO:0007669"/>
    <property type="project" value="UniProtKB-SubCell"/>
</dbReference>
<dbReference type="InterPro" id="IPR023753">
    <property type="entry name" value="FAD/NAD-binding_dom"/>
</dbReference>
<organism evidence="10 11">
    <name type="scientific">Paraglomus brasilianum</name>
    <dbReference type="NCBI Taxonomy" id="144538"/>
    <lineage>
        <taxon>Eukaryota</taxon>
        <taxon>Fungi</taxon>
        <taxon>Fungi incertae sedis</taxon>
        <taxon>Mucoromycota</taxon>
        <taxon>Glomeromycotina</taxon>
        <taxon>Glomeromycetes</taxon>
        <taxon>Paraglomerales</taxon>
        <taxon>Paraglomeraceae</taxon>
        <taxon>Paraglomus</taxon>
    </lineage>
</organism>
<sequence length="685" mass="77352">MFRNPKPKSLQVWTLRTARPRFSLPTSRYFQTAVRHTYRNIYPKLKSRIDAAVSSSRYAILRRHASTTETSSNDVLRPSRKFGRIMLVSAVTIIGGITLAVLDYKYTENEAVAHERRELEASLPTGGPKNLPIALHMTDEKDYETDKPRLVILGTGWGVSLAFLLFLEEQAEMEAGAVSVLKELEKDQYHVTIISPINYFLFTPLLPSATVGTLETRSLLEPIRSIARRINGHFLEAKAVDVCFDEKLIEVKSFDGGDGSAFYVPYDKLVIAVGSQSITHGVQGIEHCHFLKTINDARAIRKKIMDNFEKASLPTTSASDKKRLLSFVVCGGGPTGVEFAAELYDFLTEDVVKYFPRVLRDEVSVSIIQSQDHILNTYDAKISHYTEKKFARDNINVITNARVEKVEPDKILYKMKKDGELRGLPFGLVLWSTGIAMNPLTKTISEKLPEQKNTRALITDHHLRLKGAPMSTVYAIGDCSTVENPKLVQQLVQFFVDADTDKNGWLDYKEFDALAKKIIRKYPLTTAHLKKADDLFNKYDKDKNGYLEMSELKEMFEDIDKRLTSLPATAQVAHQQGKYLGKKFNQLVLAEKTKIVPSYLKEDTPSPNPEDRLPPFAYAHLGSLAYIGNAAVADFGMGLTWMGGLSAVYLWRSIYFSEQVSLRTRAMLALDWTKRFLFGRDISKF</sequence>
<keyword evidence="7" id="KW-0560">Oxidoreductase</keyword>
<evidence type="ECO:0000256" key="6">
    <source>
        <dbReference type="ARBA" id="ARBA00022946"/>
    </source>
</evidence>
<dbReference type="Pfam" id="PF13499">
    <property type="entry name" value="EF-hand_7"/>
    <property type="match status" value="1"/>
</dbReference>
<dbReference type="AlphaFoldDB" id="A0A9N9AXA3"/>
<dbReference type="PROSITE" id="PS50222">
    <property type="entry name" value="EF_HAND_2"/>
    <property type="match status" value="2"/>
</dbReference>
<evidence type="ECO:0000256" key="4">
    <source>
        <dbReference type="ARBA" id="ARBA00022827"/>
    </source>
</evidence>
<dbReference type="InterPro" id="IPR011992">
    <property type="entry name" value="EF-hand-dom_pair"/>
</dbReference>
<dbReference type="InterPro" id="IPR018247">
    <property type="entry name" value="EF_Hand_1_Ca_BS"/>
</dbReference>
<proteinExistence type="inferred from homology"/>
<keyword evidence="11" id="KW-1185">Reference proteome</keyword>
<dbReference type="EMBL" id="CAJVPI010000525">
    <property type="protein sequence ID" value="CAG8546018.1"/>
    <property type="molecule type" value="Genomic_DNA"/>
</dbReference>
<dbReference type="InterPro" id="IPR045024">
    <property type="entry name" value="NDH-2"/>
</dbReference>
<dbReference type="CDD" id="cd00051">
    <property type="entry name" value="EFh"/>
    <property type="match status" value="1"/>
</dbReference>
<dbReference type="PANTHER" id="PTHR43706:SF50">
    <property type="entry name" value="NADH DEHYDROGENASE (UBIQUINONE)-RELATED"/>
    <property type="match status" value="1"/>
</dbReference>
<dbReference type="InterPro" id="IPR002048">
    <property type="entry name" value="EF_hand_dom"/>
</dbReference>
<dbReference type="Gene3D" id="3.50.50.100">
    <property type="match status" value="2"/>
</dbReference>
<keyword evidence="3" id="KW-0285">Flavoprotein</keyword>
<evidence type="ECO:0000256" key="8">
    <source>
        <dbReference type="ARBA" id="ARBA00023027"/>
    </source>
</evidence>
<dbReference type="Pfam" id="PF07992">
    <property type="entry name" value="Pyr_redox_2"/>
    <property type="match status" value="1"/>
</dbReference>
<dbReference type="OrthoDB" id="3244603at2759"/>
<dbReference type="SMART" id="SM00054">
    <property type="entry name" value="EFh"/>
    <property type="match status" value="2"/>
</dbReference>
<dbReference type="Proteomes" id="UP000789739">
    <property type="component" value="Unassembled WGS sequence"/>
</dbReference>
<accession>A0A9N9AXA3</accession>
<keyword evidence="8" id="KW-0520">NAD</keyword>
<feature type="domain" description="EF-hand" evidence="9">
    <location>
        <begin position="527"/>
        <end position="562"/>
    </location>
</feature>
<evidence type="ECO:0000256" key="2">
    <source>
        <dbReference type="ARBA" id="ARBA00005272"/>
    </source>
</evidence>
<evidence type="ECO:0000256" key="3">
    <source>
        <dbReference type="ARBA" id="ARBA00022630"/>
    </source>
</evidence>
<evidence type="ECO:0000313" key="11">
    <source>
        <dbReference type="Proteomes" id="UP000789739"/>
    </source>
</evidence>
<dbReference type="PANTHER" id="PTHR43706">
    <property type="entry name" value="NADH DEHYDROGENASE"/>
    <property type="match status" value="1"/>
</dbReference>
<dbReference type="SUPFAM" id="SSF51905">
    <property type="entry name" value="FAD/NAD(P)-binding domain"/>
    <property type="match status" value="2"/>
</dbReference>
<gene>
    <name evidence="10" type="ORF">PBRASI_LOCUS4838</name>
</gene>
<name>A0A9N9AXA3_9GLOM</name>
<keyword evidence="6" id="KW-0809">Transit peptide</keyword>
<evidence type="ECO:0000256" key="7">
    <source>
        <dbReference type="ARBA" id="ARBA00023002"/>
    </source>
</evidence>
<dbReference type="GO" id="GO:0003954">
    <property type="term" value="F:NADH dehydrogenase activity"/>
    <property type="evidence" value="ECO:0007669"/>
    <property type="project" value="InterPro"/>
</dbReference>
<evidence type="ECO:0000259" key="9">
    <source>
        <dbReference type="PROSITE" id="PS50222"/>
    </source>
</evidence>
<comment type="similarity">
    <text evidence="2">Belongs to the NADH dehydrogenase family.</text>
</comment>